<accession>A0A2U9DTQ9</accession>
<evidence type="ECO:0000313" key="1">
    <source>
        <dbReference type="EMBL" id="AWP47860.1"/>
    </source>
</evidence>
<proteinExistence type="predicted"/>
<name>A0A2U9DTQ9_9CAUD</name>
<dbReference type="Proteomes" id="UP000222133">
    <property type="component" value="Segment"/>
</dbReference>
<organism evidence="1 2">
    <name type="scientific">Escherichia phage ST32</name>
    <dbReference type="NCBI Taxonomy" id="2005048"/>
    <lineage>
        <taxon>Viruses</taxon>
        <taxon>Duplodnaviria</taxon>
        <taxon>Heunggongvirae</taxon>
        <taxon>Uroviricota</taxon>
        <taxon>Caudoviricetes</taxon>
        <taxon>Chaseviridae</taxon>
        <taxon>Cleopatravirinae</taxon>
        <taxon>Carltongylesvirus</taxon>
        <taxon>Carltongylesvirus ST32</taxon>
    </lineage>
</organism>
<reference evidence="2" key="1">
    <citation type="submission" date="2017-05" db="EMBL/GenBank/DDBJ databases">
        <title>ST32 complete genome sequence.</title>
        <authorList>
            <person name="Liu X."/>
            <person name="Liu H."/>
        </authorList>
    </citation>
    <scope>NUCLEOTIDE SEQUENCE [LARGE SCALE GENOMIC DNA]</scope>
</reference>
<dbReference type="EMBL" id="MF044458">
    <property type="protein sequence ID" value="AWP47860.1"/>
    <property type="molecule type" value="Genomic_DNA"/>
</dbReference>
<gene>
    <name evidence="1" type="ORF">ST32_0025</name>
</gene>
<evidence type="ECO:0000313" key="2">
    <source>
        <dbReference type="Proteomes" id="UP000222133"/>
    </source>
</evidence>
<keyword evidence="2" id="KW-1185">Reference proteome</keyword>
<sequence length="92" mass="10878">MEYQEIPKELERMQSRTSRAEAELHQHLSNYVYDSRNLRYEISVDGCCYPVTYDEKTAILDILVKGGKERIEQLKILNAELQGMWEKLNAKR</sequence>
<protein>
    <submittedName>
        <fullName evidence="1">Uncharacterized protein</fullName>
    </submittedName>
</protein>